<dbReference type="Pfam" id="PF15996">
    <property type="entry name" value="PNISR"/>
    <property type="match status" value="1"/>
</dbReference>
<feature type="compositionally biased region" description="Basic residues" evidence="1">
    <location>
        <begin position="576"/>
        <end position="588"/>
    </location>
</feature>
<feature type="region of interest" description="Disordered" evidence="1">
    <location>
        <begin position="26"/>
        <end position="282"/>
    </location>
</feature>
<dbReference type="CDD" id="cd02961">
    <property type="entry name" value="PDI_a_family"/>
    <property type="match status" value="1"/>
</dbReference>
<dbReference type="PANTHER" id="PTHR19991:SF2">
    <property type="entry name" value="GH08893P"/>
    <property type="match status" value="1"/>
</dbReference>
<name>A0ABR1BXR4_NECAM</name>
<feature type="compositionally biased region" description="Basic and acidic residues" evidence="1">
    <location>
        <begin position="301"/>
        <end position="322"/>
    </location>
</feature>
<feature type="compositionally biased region" description="Basic and acidic residues" evidence="1">
    <location>
        <begin position="375"/>
        <end position="385"/>
    </location>
</feature>
<feature type="region of interest" description="Disordered" evidence="1">
    <location>
        <begin position="440"/>
        <end position="645"/>
    </location>
</feature>
<feature type="region of interest" description="Disordered" evidence="1">
    <location>
        <begin position="301"/>
        <end position="385"/>
    </location>
</feature>
<feature type="compositionally biased region" description="Pro residues" evidence="1">
    <location>
        <begin position="207"/>
        <end position="241"/>
    </location>
</feature>
<feature type="compositionally biased region" description="Basic and acidic residues" evidence="1">
    <location>
        <begin position="630"/>
        <end position="640"/>
    </location>
</feature>
<dbReference type="InterPro" id="IPR013766">
    <property type="entry name" value="Thioredoxin_domain"/>
</dbReference>
<feature type="compositionally biased region" description="Low complexity" evidence="1">
    <location>
        <begin position="497"/>
        <end position="512"/>
    </location>
</feature>
<gene>
    <name evidence="4" type="primary">Necator_chrI.g2882</name>
    <name evidence="4" type="ORF">RB195_006753</name>
</gene>
<feature type="compositionally biased region" description="Basic and acidic residues" evidence="1">
    <location>
        <begin position="565"/>
        <end position="575"/>
    </location>
</feature>
<dbReference type="InterPro" id="IPR036249">
    <property type="entry name" value="Thioredoxin-like_sf"/>
</dbReference>
<dbReference type="SUPFAM" id="SSF52833">
    <property type="entry name" value="Thioredoxin-like"/>
    <property type="match status" value="2"/>
</dbReference>
<proteinExistence type="predicted"/>
<keyword evidence="2" id="KW-1133">Transmembrane helix</keyword>
<feature type="compositionally biased region" description="Acidic residues" evidence="1">
    <location>
        <begin position="446"/>
        <end position="456"/>
    </location>
</feature>
<sequence length="931" mass="103612">MDPWSGYQNMPPDQVNWADLAQRWMAMRSAQESPDNGHENNHLNGYGGGHYGRDNAPPSHYGRGSGYDGYGRENVLPPYHQGGPPDHSFGRAVERNHHDYGRHDNLHPDSEEWSTSGPNRPIFPSAAQTKNDNRNDFQDGYRGQWGAGPPPPPLLEPRNSSGDYHRSPGPPSNQYYRPDFPPRPTGQPNRNWAPPPECPPGGSSLHCPPPSSGPIPPVGPPQHGLPPPGGPPHPAGPPPGPSWYSQHFYPPPFSSGGSNPVPPQPSGQNQPPAPAPPFFTMDATARKKLPAWILEGLEKAEREKLKQLEKEERMRVAEEERAKRRALAGKGKFDSSSEDEDEGQADDERSRSKSRQSLAADDDDGEPVFLAKRRPLVEDLRTEEEKKDDAMIAVRFIMMSLLMEVTDETLHSCILDSIREARHEAEPKLLAKSSALAALSSLGGGDESDDESDDGEEAKGAGKDRTGGAASPSSESSEDIAAFKAPLGVPRKSSKQTTNSTEATSSASATESGMDSVKTNLRRSGRNSDDLKSDKSNTNGKGSGDSESKRRKRSTSRGRDRKRSRSGDRRRSGSRERKRSRSRERRRIYTGLVETRKKNQNVKVTVADDVPLPRRAASAKSPPVQKKGGKHVEEPKHDDDNSIDDVDEDKIDEILRDATRNLVIFFYDGRAQCPSCGEALSEVEEIDDDIEATGYVQVVKTDDRSVARDLGIVTFPSLVYYRRKNPILYDGEFKDSEEVLRWLRSHEEVVTWDLTDDNFESRTDSHSPDEGTLDWFVMFYDADEGPCNSFIPMWETVAHKLRGLVHVGKVETSINDDVTDRFHIDENDCPTFLLRVFQEASFLFLKEAAKDVRTLTNFALYKFKEQRGMRVPEPPTAIEHLYEYTKEKILDVMEDNQMLSVIGVGGLILIVAVTLIIKAYRIKQENKAKSS</sequence>
<feature type="compositionally biased region" description="Basic and acidic residues" evidence="1">
    <location>
        <begin position="88"/>
        <end position="110"/>
    </location>
</feature>
<keyword evidence="5" id="KW-1185">Reference proteome</keyword>
<evidence type="ECO:0000259" key="3">
    <source>
        <dbReference type="PROSITE" id="PS51352"/>
    </source>
</evidence>
<keyword evidence="2" id="KW-0812">Transmembrane</keyword>
<dbReference type="Proteomes" id="UP001303046">
    <property type="component" value="Unassembled WGS sequence"/>
</dbReference>
<feature type="compositionally biased region" description="Pro residues" evidence="1">
    <location>
        <begin position="260"/>
        <end position="277"/>
    </location>
</feature>
<accession>A0ABR1BXR4</accession>
<dbReference type="PROSITE" id="PS51352">
    <property type="entry name" value="THIOREDOXIN_2"/>
    <property type="match status" value="1"/>
</dbReference>
<evidence type="ECO:0000313" key="5">
    <source>
        <dbReference type="Proteomes" id="UP001303046"/>
    </source>
</evidence>
<dbReference type="EMBL" id="JAVFWL010000001">
    <property type="protein sequence ID" value="KAK6729888.1"/>
    <property type="molecule type" value="Genomic_DNA"/>
</dbReference>
<feature type="compositionally biased region" description="Basic and acidic residues" evidence="1">
    <location>
        <begin position="526"/>
        <end position="535"/>
    </location>
</feature>
<reference evidence="4 5" key="1">
    <citation type="submission" date="2023-08" db="EMBL/GenBank/DDBJ databases">
        <title>A Necator americanus chromosomal reference genome.</title>
        <authorList>
            <person name="Ilik V."/>
            <person name="Petrzelkova K.J."/>
            <person name="Pardy F."/>
            <person name="Fuh T."/>
            <person name="Niatou-Singa F.S."/>
            <person name="Gouil Q."/>
            <person name="Baker L."/>
            <person name="Ritchie M.E."/>
            <person name="Jex A.R."/>
            <person name="Gazzola D."/>
            <person name="Li H."/>
            <person name="Toshio Fujiwara R."/>
            <person name="Zhan B."/>
            <person name="Aroian R.V."/>
            <person name="Pafco B."/>
            <person name="Schwarz E.M."/>
        </authorList>
    </citation>
    <scope>NUCLEOTIDE SEQUENCE [LARGE SCALE GENOMIC DNA]</scope>
    <source>
        <strain evidence="4 5">Aroian</strain>
        <tissue evidence="4">Whole animal</tissue>
    </source>
</reference>
<dbReference type="PANTHER" id="PTHR19991">
    <property type="entry name" value="L 2 01289"/>
    <property type="match status" value="1"/>
</dbReference>
<organism evidence="4 5">
    <name type="scientific">Necator americanus</name>
    <name type="common">Human hookworm</name>
    <dbReference type="NCBI Taxonomy" id="51031"/>
    <lineage>
        <taxon>Eukaryota</taxon>
        <taxon>Metazoa</taxon>
        <taxon>Ecdysozoa</taxon>
        <taxon>Nematoda</taxon>
        <taxon>Chromadorea</taxon>
        <taxon>Rhabditida</taxon>
        <taxon>Rhabditina</taxon>
        <taxon>Rhabditomorpha</taxon>
        <taxon>Strongyloidea</taxon>
        <taxon>Ancylostomatidae</taxon>
        <taxon>Bunostominae</taxon>
        <taxon>Necator</taxon>
    </lineage>
</organism>
<evidence type="ECO:0000256" key="1">
    <source>
        <dbReference type="SAM" id="MobiDB-lite"/>
    </source>
</evidence>
<keyword evidence="2" id="KW-0472">Membrane</keyword>
<evidence type="ECO:0000313" key="4">
    <source>
        <dbReference type="EMBL" id="KAK6729888.1"/>
    </source>
</evidence>
<protein>
    <recommendedName>
        <fullName evidence="3">Thioredoxin domain-containing protein</fullName>
    </recommendedName>
</protein>
<dbReference type="InterPro" id="IPR031937">
    <property type="entry name" value="PNISR"/>
</dbReference>
<dbReference type="Gene3D" id="3.40.30.10">
    <property type="entry name" value="Glutaredoxin"/>
    <property type="match status" value="2"/>
</dbReference>
<feature type="transmembrane region" description="Helical" evidence="2">
    <location>
        <begin position="898"/>
        <end position="920"/>
    </location>
</feature>
<feature type="compositionally biased region" description="Basic residues" evidence="1">
    <location>
        <begin position="549"/>
        <end position="564"/>
    </location>
</feature>
<feature type="compositionally biased region" description="Basic and acidic residues" evidence="1">
    <location>
        <begin position="457"/>
        <end position="466"/>
    </location>
</feature>
<comment type="caution">
    <text evidence="4">The sequence shown here is derived from an EMBL/GenBank/DDBJ whole genome shotgun (WGS) entry which is preliminary data.</text>
</comment>
<evidence type="ECO:0000256" key="2">
    <source>
        <dbReference type="SAM" id="Phobius"/>
    </source>
</evidence>
<feature type="compositionally biased region" description="Acidic residues" evidence="1">
    <location>
        <begin position="336"/>
        <end position="345"/>
    </location>
</feature>
<feature type="domain" description="Thioredoxin" evidence="3">
    <location>
        <begin position="610"/>
        <end position="748"/>
    </location>
</feature>